<evidence type="ECO:0000256" key="7">
    <source>
        <dbReference type="ARBA" id="ARBA00022723"/>
    </source>
</evidence>
<dbReference type="Proteomes" id="UP000589036">
    <property type="component" value="Unassembled WGS sequence"/>
</dbReference>
<comment type="cofactor">
    <cofactor evidence="2 10">
        <name>Mg(2+)</name>
        <dbReference type="ChEBI" id="CHEBI:18420"/>
    </cofactor>
</comment>
<dbReference type="SUPFAM" id="SSF51717">
    <property type="entry name" value="Dihydropteroate synthetase-like"/>
    <property type="match status" value="1"/>
</dbReference>
<dbReference type="GO" id="GO:0004156">
    <property type="term" value="F:dihydropteroate synthase activity"/>
    <property type="evidence" value="ECO:0007669"/>
    <property type="project" value="UniProtKB-EC"/>
</dbReference>
<keyword evidence="7 10" id="KW-0479">Metal-binding</keyword>
<dbReference type="InterPro" id="IPR006390">
    <property type="entry name" value="DHP_synth_dom"/>
</dbReference>
<accession>A0A852TSP5</accession>
<evidence type="ECO:0000259" key="11">
    <source>
        <dbReference type="PROSITE" id="PS50972"/>
    </source>
</evidence>
<keyword evidence="6 10" id="KW-0808">Transferase</keyword>
<dbReference type="GO" id="GO:0046872">
    <property type="term" value="F:metal ion binding"/>
    <property type="evidence" value="ECO:0007669"/>
    <property type="project" value="UniProtKB-KW"/>
</dbReference>
<evidence type="ECO:0000313" key="12">
    <source>
        <dbReference type="EMBL" id="NYE47039.1"/>
    </source>
</evidence>
<dbReference type="GO" id="GO:0005829">
    <property type="term" value="C:cytosol"/>
    <property type="evidence" value="ECO:0007669"/>
    <property type="project" value="TreeGrafter"/>
</dbReference>
<name>A0A852TSP5_9ACTN</name>
<dbReference type="GO" id="GO:0046654">
    <property type="term" value="P:tetrahydrofolate biosynthetic process"/>
    <property type="evidence" value="ECO:0007669"/>
    <property type="project" value="UniProtKB-UniPathway"/>
</dbReference>
<dbReference type="EMBL" id="JACCCC010000001">
    <property type="protein sequence ID" value="NYE47039.1"/>
    <property type="molecule type" value="Genomic_DNA"/>
</dbReference>
<evidence type="ECO:0000256" key="2">
    <source>
        <dbReference type="ARBA" id="ARBA00001946"/>
    </source>
</evidence>
<dbReference type="PANTHER" id="PTHR20941">
    <property type="entry name" value="FOLATE SYNTHESIS PROTEINS"/>
    <property type="match status" value="1"/>
</dbReference>
<evidence type="ECO:0000256" key="1">
    <source>
        <dbReference type="ARBA" id="ARBA00000012"/>
    </source>
</evidence>
<dbReference type="Pfam" id="PF00809">
    <property type="entry name" value="Pterin_bind"/>
    <property type="match status" value="1"/>
</dbReference>
<dbReference type="NCBIfam" id="TIGR01496">
    <property type="entry name" value="DHPS"/>
    <property type="match status" value="1"/>
</dbReference>
<evidence type="ECO:0000313" key="13">
    <source>
        <dbReference type="Proteomes" id="UP000589036"/>
    </source>
</evidence>
<comment type="caution">
    <text evidence="12">The sequence shown here is derived from an EMBL/GenBank/DDBJ whole genome shotgun (WGS) entry which is preliminary data.</text>
</comment>
<comment type="catalytic activity">
    <reaction evidence="1">
        <text>(7,8-dihydropterin-6-yl)methyl diphosphate + 4-aminobenzoate = 7,8-dihydropteroate + diphosphate</text>
        <dbReference type="Rhea" id="RHEA:19949"/>
        <dbReference type="ChEBI" id="CHEBI:17836"/>
        <dbReference type="ChEBI" id="CHEBI:17839"/>
        <dbReference type="ChEBI" id="CHEBI:33019"/>
        <dbReference type="ChEBI" id="CHEBI:72950"/>
        <dbReference type="EC" id="2.5.1.15"/>
    </reaction>
</comment>
<evidence type="ECO:0000256" key="4">
    <source>
        <dbReference type="ARBA" id="ARBA00009503"/>
    </source>
</evidence>
<dbReference type="InterPro" id="IPR011005">
    <property type="entry name" value="Dihydropteroate_synth-like_sf"/>
</dbReference>
<dbReference type="PROSITE" id="PS50972">
    <property type="entry name" value="PTERIN_BINDING"/>
    <property type="match status" value="1"/>
</dbReference>
<dbReference type="PROSITE" id="PS00792">
    <property type="entry name" value="DHPS_1"/>
    <property type="match status" value="1"/>
</dbReference>
<evidence type="ECO:0000256" key="3">
    <source>
        <dbReference type="ARBA" id="ARBA00004763"/>
    </source>
</evidence>
<evidence type="ECO:0000256" key="6">
    <source>
        <dbReference type="ARBA" id="ARBA00022679"/>
    </source>
</evidence>
<evidence type="ECO:0000256" key="10">
    <source>
        <dbReference type="RuleBase" id="RU361205"/>
    </source>
</evidence>
<evidence type="ECO:0000256" key="9">
    <source>
        <dbReference type="ARBA" id="ARBA00022909"/>
    </source>
</evidence>
<dbReference type="GO" id="GO:0046656">
    <property type="term" value="P:folic acid biosynthetic process"/>
    <property type="evidence" value="ECO:0007669"/>
    <property type="project" value="UniProtKB-KW"/>
</dbReference>
<dbReference type="EC" id="2.5.1.15" evidence="5 10"/>
<dbReference type="InterPro" id="IPR045031">
    <property type="entry name" value="DHP_synth-like"/>
</dbReference>
<comment type="pathway">
    <text evidence="3 10">Cofactor biosynthesis; tetrahydrofolate biosynthesis; 7,8-dihydrofolate from 2-amino-4-hydroxy-6-hydroxymethyl-7,8-dihydropteridine diphosphate and 4-aminobenzoate: step 1/2.</text>
</comment>
<dbReference type="Gene3D" id="3.20.20.20">
    <property type="entry name" value="Dihydropteroate synthase-like"/>
    <property type="match status" value="1"/>
</dbReference>
<dbReference type="PANTHER" id="PTHR20941:SF1">
    <property type="entry name" value="FOLIC ACID SYNTHESIS PROTEIN FOL1"/>
    <property type="match status" value="1"/>
</dbReference>
<comment type="similarity">
    <text evidence="4 10">Belongs to the DHPS family.</text>
</comment>
<evidence type="ECO:0000256" key="5">
    <source>
        <dbReference type="ARBA" id="ARBA00012458"/>
    </source>
</evidence>
<organism evidence="12 13">
    <name type="scientific">Spinactinospora alkalitolerans</name>
    <dbReference type="NCBI Taxonomy" id="687207"/>
    <lineage>
        <taxon>Bacteria</taxon>
        <taxon>Bacillati</taxon>
        <taxon>Actinomycetota</taxon>
        <taxon>Actinomycetes</taxon>
        <taxon>Streptosporangiales</taxon>
        <taxon>Nocardiopsidaceae</taxon>
        <taxon>Spinactinospora</taxon>
    </lineage>
</organism>
<gene>
    <name evidence="12" type="ORF">HDA32_002159</name>
</gene>
<evidence type="ECO:0000256" key="8">
    <source>
        <dbReference type="ARBA" id="ARBA00022842"/>
    </source>
</evidence>
<dbReference type="RefSeq" id="WP_179643051.1">
    <property type="nucleotide sequence ID" value="NZ_BAAAYY010000001.1"/>
</dbReference>
<proteinExistence type="inferred from homology"/>
<comment type="function">
    <text evidence="10">Catalyzes the condensation of para-aminobenzoate (pABA) with 6-hydroxymethyl-7,8-dihydropterin diphosphate (DHPt-PP) to form 7,8-dihydropteroate (H2Pte), the immediate precursor of folate derivatives.</text>
</comment>
<dbReference type="AlphaFoldDB" id="A0A852TSP5"/>
<sequence>MGTELSLGGRRHDVTAHPLVMGILNRTRDSFYDGGRHFRLDALLRRAESMVGDGADILDVGARPGGVGVRDVPLLEECDLVVETVTALRERFDAPVSVDTTRAAVAEAAFAHGAVLGNDMSGFGDPGYLPAAARHGASVVATHTRLPPGIPDPDPVYGDVVGDVAAHLRHLAQRCWDAGLPAHRVILDPGLDLGKTWRQSLRLLAAIGRFARPGHPVLLAASNKIFLGRLLGLDTGERGAASTAAVAVGVLRGAGVIRAHDVRAARHAADLCAAVLAADARPEAWNR</sequence>
<keyword evidence="13" id="KW-1185">Reference proteome</keyword>
<dbReference type="InterPro" id="IPR000489">
    <property type="entry name" value="Pterin-binding_dom"/>
</dbReference>
<dbReference type="UniPathway" id="UPA00077">
    <property type="reaction ID" value="UER00156"/>
</dbReference>
<reference evidence="12 13" key="1">
    <citation type="submission" date="2020-07" db="EMBL/GenBank/DDBJ databases">
        <title>Sequencing the genomes of 1000 actinobacteria strains.</title>
        <authorList>
            <person name="Klenk H.-P."/>
        </authorList>
    </citation>
    <scope>NUCLEOTIDE SEQUENCE [LARGE SCALE GENOMIC DNA]</scope>
    <source>
        <strain evidence="12 13">CXB654</strain>
    </source>
</reference>
<keyword evidence="8 10" id="KW-0460">Magnesium</keyword>
<keyword evidence="9 10" id="KW-0289">Folate biosynthesis</keyword>
<protein>
    <recommendedName>
        <fullName evidence="5 10">Dihydropteroate synthase</fullName>
        <shortName evidence="10">DHPS</shortName>
        <ecNumber evidence="5 10">2.5.1.15</ecNumber>
    </recommendedName>
    <alternativeName>
        <fullName evidence="10">Dihydropteroate pyrophosphorylase</fullName>
    </alternativeName>
</protein>
<feature type="domain" description="Pterin-binding" evidence="11">
    <location>
        <begin position="18"/>
        <end position="270"/>
    </location>
</feature>